<name>A0A6S6T464_9BACT</name>
<evidence type="ECO:0000313" key="1">
    <source>
        <dbReference type="EMBL" id="CAA6813045.1"/>
    </source>
</evidence>
<proteinExistence type="predicted"/>
<organism evidence="1">
    <name type="scientific">uncultured Sulfurovum sp</name>
    <dbReference type="NCBI Taxonomy" id="269237"/>
    <lineage>
        <taxon>Bacteria</taxon>
        <taxon>Pseudomonadati</taxon>
        <taxon>Campylobacterota</taxon>
        <taxon>Epsilonproteobacteria</taxon>
        <taxon>Campylobacterales</taxon>
        <taxon>Sulfurovaceae</taxon>
        <taxon>Sulfurovum</taxon>
        <taxon>environmental samples</taxon>
    </lineage>
</organism>
<gene>
    <name evidence="1" type="ORF">HELGO_WM5642</name>
</gene>
<accession>A0A6S6T464</accession>
<sequence length="191" mass="20806">MNHSFKQLQFIGVLLLFMQSYAFGITSSTTISIPTFKGSKTNTISNKDFKITATGGGMAKPFIVGGGVAYVADNTDNLDWVVTFSSNASSISSFELINVNFSEFLNSNNHTDLILVGYVLGGGIVCSTLFFSPENNGEVDIFTGEDFGMEDFEGVQLTSFEFRFHSRLSGGEDMELNSFIVANPQPPINEE</sequence>
<protein>
    <submittedName>
        <fullName evidence="1">Uncharacterized protein</fullName>
    </submittedName>
</protein>
<dbReference type="AlphaFoldDB" id="A0A6S6T464"/>
<dbReference type="EMBL" id="CACVAP010000068">
    <property type="protein sequence ID" value="CAA6813045.1"/>
    <property type="molecule type" value="Genomic_DNA"/>
</dbReference>
<reference evidence="1" key="1">
    <citation type="submission" date="2020-01" db="EMBL/GenBank/DDBJ databases">
        <authorList>
            <person name="Meier V. D."/>
            <person name="Meier V D."/>
        </authorList>
    </citation>
    <scope>NUCLEOTIDE SEQUENCE</scope>
    <source>
        <strain evidence="1">HLG_WM_MAG_06</strain>
    </source>
</reference>